<dbReference type="Pfam" id="PF12706">
    <property type="entry name" value="Lactamase_B_2"/>
    <property type="match status" value="1"/>
</dbReference>
<evidence type="ECO:0000313" key="5">
    <source>
        <dbReference type="Proteomes" id="UP000199008"/>
    </source>
</evidence>
<dbReference type="Gene3D" id="3.40.50.10710">
    <property type="entry name" value="Metallo-hydrolase/oxidoreductase"/>
    <property type="match status" value="1"/>
</dbReference>
<dbReference type="RefSeq" id="WP_176754076.1">
    <property type="nucleotide sequence ID" value="NZ_FNFY01000009.1"/>
</dbReference>
<evidence type="ECO:0000256" key="2">
    <source>
        <dbReference type="ARBA" id="ARBA00022884"/>
    </source>
</evidence>
<keyword evidence="2" id="KW-0694">RNA-binding</keyword>
<dbReference type="Gene3D" id="3.60.15.10">
    <property type="entry name" value="Ribonuclease Z/Hydroxyacylglutathione hydrolase-like"/>
    <property type="match status" value="1"/>
</dbReference>
<dbReference type="PANTHER" id="PTHR43694:SF1">
    <property type="entry name" value="RIBONUCLEASE J"/>
    <property type="match status" value="1"/>
</dbReference>
<gene>
    <name evidence="4" type="ORF">SAMN05216216_10919</name>
</gene>
<dbReference type="SMART" id="SM00849">
    <property type="entry name" value="Lactamase_B"/>
    <property type="match status" value="1"/>
</dbReference>
<dbReference type="InterPro" id="IPR036866">
    <property type="entry name" value="RibonucZ/Hydroxyglut_hydro"/>
</dbReference>
<keyword evidence="1" id="KW-0378">Hydrolase</keyword>
<feature type="domain" description="Metallo-beta-lactamase" evidence="3">
    <location>
        <begin position="14"/>
        <end position="221"/>
    </location>
</feature>
<name>A0A1G9EJE7_9BACL</name>
<keyword evidence="1" id="KW-0269">Exonuclease</keyword>
<dbReference type="Proteomes" id="UP000199008">
    <property type="component" value="Unassembled WGS sequence"/>
</dbReference>
<dbReference type="PANTHER" id="PTHR43694">
    <property type="entry name" value="RIBONUCLEASE J"/>
    <property type="match status" value="1"/>
</dbReference>
<accession>A0A1G9EJE7</accession>
<evidence type="ECO:0000259" key="3">
    <source>
        <dbReference type="SMART" id="SM00849"/>
    </source>
</evidence>
<proteinExistence type="predicted"/>
<sequence length="400" mass="45425">MEQITFWSGLDTIGSNVFSLDDGRNRVIMDFGMPDEHVPEGIKITEIEYFIRQKKLPDIPFLYDGESPYDDAVFISHLHIDHIGGLKYLPKDFPVYMSMESKVLFDNLVHAGMEVSIEAEIIGIPFEQPVSVGDYKVVFIENDHDIKGSASILIDTGERRILHSGDIRKNGYHPNNVTRVIKKSAPVDLLLIEGTEFSFMDGLDAGAAPQRKEINLLLDLKKEIEQKKGAVIINPYPRNIERLIQINNMALEQGVPILWQHDTAVLLSAYTNRQVYKISGYNEKLPHIVHLDHENLDLAEEYKGGIYLHMNGVPLGDYDPRFTHLQKILEKHEIKYINIGVGGHASPDDIIDIVNDINPGTVIPWHTFKPELQGSILKEKGHKVFLPERETAYSLEELFK</sequence>
<evidence type="ECO:0000256" key="1">
    <source>
        <dbReference type="ARBA" id="ARBA00022839"/>
    </source>
</evidence>
<protein>
    <submittedName>
        <fullName evidence="4">Ribonuclease J</fullName>
    </submittedName>
</protein>
<dbReference type="SUPFAM" id="SSF56281">
    <property type="entry name" value="Metallo-hydrolase/oxidoreductase"/>
    <property type="match status" value="1"/>
</dbReference>
<dbReference type="GO" id="GO:0003723">
    <property type="term" value="F:RNA binding"/>
    <property type="evidence" value="ECO:0007669"/>
    <property type="project" value="UniProtKB-KW"/>
</dbReference>
<keyword evidence="5" id="KW-1185">Reference proteome</keyword>
<reference evidence="5" key="1">
    <citation type="submission" date="2016-10" db="EMBL/GenBank/DDBJ databases">
        <authorList>
            <person name="Varghese N."/>
            <person name="Submissions S."/>
        </authorList>
    </citation>
    <scope>NUCLEOTIDE SEQUENCE [LARGE SCALE GENOMIC DNA]</scope>
    <source>
        <strain evidence="5">CGMCC 1.8895</strain>
    </source>
</reference>
<organism evidence="4 5">
    <name type="scientific">Lacicoccus qingdaonensis</name>
    <dbReference type="NCBI Taxonomy" id="576118"/>
    <lineage>
        <taxon>Bacteria</taxon>
        <taxon>Bacillati</taxon>
        <taxon>Bacillota</taxon>
        <taxon>Bacilli</taxon>
        <taxon>Bacillales</taxon>
        <taxon>Salinicoccaceae</taxon>
        <taxon>Lacicoccus</taxon>
    </lineage>
</organism>
<dbReference type="InterPro" id="IPR001279">
    <property type="entry name" value="Metallo-B-lactamas"/>
</dbReference>
<evidence type="ECO:0000313" key="4">
    <source>
        <dbReference type="EMBL" id="SDK76256.1"/>
    </source>
</evidence>
<dbReference type="InterPro" id="IPR042173">
    <property type="entry name" value="RNase_J_2"/>
</dbReference>
<keyword evidence="1" id="KW-0540">Nuclease</keyword>
<dbReference type="EMBL" id="FNFY01000009">
    <property type="protein sequence ID" value="SDK76256.1"/>
    <property type="molecule type" value="Genomic_DNA"/>
</dbReference>
<dbReference type="STRING" id="576118.SAMN05216216_10919"/>
<dbReference type="GO" id="GO:0004527">
    <property type="term" value="F:exonuclease activity"/>
    <property type="evidence" value="ECO:0007669"/>
    <property type="project" value="UniProtKB-KW"/>
</dbReference>
<dbReference type="AlphaFoldDB" id="A0A1G9EJE7"/>